<dbReference type="SMART" id="SM00220">
    <property type="entry name" value="S_TKc"/>
    <property type="match status" value="1"/>
</dbReference>
<evidence type="ECO:0000256" key="5">
    <source>
        <dbReference type="SAM" id="MobiDB-lite"/>
    </source>
</evidence>
<dbReference type="RefSeq" id="WP_353565532.1">
    <property type="nucleotide sequence ID" value="NZ_BAABRI010000003.1"/>
</dbReference>
<feature type="compositionally biased region" description="Pro residues" evidence="5">
    <location>
        <begin position="302"/>
        <end position="318"/>
    </location>
</feature>
<keyword evidence="4" id="KW-0067">ATP-binding</keyword>
<keyword evidence="1" id="KW-0808">Transferase</keyword>
<dbReference type="Pfam" id="PF00069">
    <property type="entry name" value="Pkinase"/>
    <property type="match status" value="1"/>
</dbReference>
<protein>
    <submittedName>
        <fullName evidence="8">Serine/threonine-protein kinase PknD</fullName>
    </submittedName>
</protein>
<dbReference type="EMBL" id="BAABRI010000003">
    <property type="protein sequence ID" value="GAA5481380.1"/>
    <property type="molecule type" value="Genomic_DNA"/>
</dbReference>
<name>A0ABP9UI97_9BACT</name>
<dbReference type="InterPro" id="IPR011989">
    <property type="entry name" value="ARM-like"/>
</dbReference>
<evidence type="ECO:0000256" key="3">
    <source>
        <dbReference type="ARBA" id="ARBA00022777"/>
    </source>
</evidence>
<dbReference type="Gene3D" id="3.30.200.20">
    <property type="entry name" value="Phosphorylase Kinase, domain 1"/>
    <property type="match status" value="1"/>
</dbReference>
<feature type="region of interest" description="Disordered" evidence="5">
    <location>
        <begin position="297"/>
        <end position="372"/>
    </location>
</feature>
<proteinExistence type="predicted"/>
<dbReference type="PROSITE" id="PS50011">
    <property type="entry name" value="PROTEIN_KINASE_DOM"/>
    <property type="match status" value="1"/>
</dbReference>
<dbReference type="CDD" id="cd14014">
    <property type="entry name" value="STKc_PknB_like"/>
    <property type="match status" value="1"/>
</dbReference>
<dbReference type="InterPro" id="IPR008271">
    <property type="entry name" value="Ser/Thr_kinase_AS"/>
</dbReference>
<dbReference type="Gene3D" id="1.10.510.10">
    <property type="entry name" value="Transferase(Phosphotransferase) domain 1"/>
    <property type="match status" value="1"/>
</dbReference>
<feature type="transmembrane region" description="Helical" evidence="6">
    <location>
        <begin position="400"/>
        <end position="421"/>
    </location>
</feature>
<dbReference type="InterPro" id="IPR016024">
    <property type="entry name" value="ARM-type_fold"/>
</dbReference>
<dbReference type="GO" id="GO:0016301">
    <property type="term" value="F:kinase activity"/>
    <property type="evidence" value="ECO:0007669"/>
    <property type="project" value="UniProtKB-KW"/>
</dbReference>
<dbReference type="PANTHER" id="PTHR43289:SF30">
    <property type="entry name" value="NON-SPECIFIC SERINE_THREONINE PROTEIN KINASE"/>
    <property type="match status" value="1"/>
</dbReference>
<dbReference type="SUPFAM" id="SSF56112">
    <property type="entry name" value="Protein kinase-like (PK-like)"/>
    <property type="match status" value="1"/>
</dbReference>
<dbReference type="InterPro" id="IPR011009">
    <property type="entry name" value="Kinase-like_dom_sf"/>
</dbReference>
<evidence type="ECO:0000256" key="2">
    <source>
        <dbReference type="ARBA" id="ARBA00022741"/>
    </source>
</evidence>
<keyword evidence="3 8" id="KW-0418">Kinase</keyword>
<evidence type="ECO:0000256" key="1">
    <source>
        <dbReference type="ARBA" id="ARBA00022679"/>
    </source>
</evidence>
<dbReference type="PROSITE" id="PS00108">
    <property type="entry name" value="PROTEIN_KINASE_ST"/>
    <property type="match status" value="1"/>
</dbReference>
<keyword evidence="6" id="KW-1133">Transmembrane helix</keyword>
<dbReference type="Proteomes" id="UP001476282">
    <property type="component" value="Unassembled WGS sequence"/>
</dbReference>
<keyword evidence="6" id="KW-0472">Membrane</keyword>
<dbReference type="Gene3D" id="1.25.10.10">
    <property type="entry name" value="Leucine-rich Repeat Variant"/>
    <property type="match status" value="1"/>
</dbReference>
<feature type="region of interest" description="Disordered" evidence="5">
    <location>
        <begin position="272"/>
        <end position="291"/>
    </location>
</feature>
<accession>A0ABP9UI97</accession>
<evidence type="ECO:0000313" key="8">
    <source>
        <dbReference type="EMBL" id="GAA5481380.1"/>
    </source>
</evidence>
<dbReference type="SUPFAM" id="SSF48371">
    <property type="entry name" value="ARM repeat"/>
    <property type="match status" value="1"/>
</dbReference>
<evidence type="ECO:0000256" key="4">
    <source>
        <dbReference type="ARBA" id="ARBA00022840"/>
    </source>
</evidence>
<sequence length="767" mass="83475">MEERYEIRGKIGQGGLGSVYRAFDRNLNREVALKRIITADDAHQTEEAARQMTQETGALAALQHPNIVTIYDVGTDDDGPFVVMELIKGDTLDLIVEKAPLTQADFLEFALQVQEGMIAAQDLGIVHRDLKPSNVMLNWLPSGKFQVKLVDFGLAKFSPKPSQQTVDHSDSVYGSIFFMAPEQFERGFLDARTDMYAIGCVYYFALAGKSPFTGETGPQVMAAHLDHRVRPLAEVRPDLPQWIIDWVMWHINRQPDDRPENAREALSTFIELEGSKTQMPKPPADPVPIVPKRPRLIIPGAAPEPEPEPAPAPPPPPATQTMPQPLLPPSDSPPSLHTTSHHAAPADLEPAPDAPPPAPVTHPAAPGGAAAATTVPTAPAVAAVVPRPVPRKKKKGLSMAAKSVLAIALTILVAIAAMVVVQKTRSNAVNKRYNELITQAADKSVKSLNVTSSDLDLLLNATRLGTNESRETVYRGLSIARSSDGTDVDARIAEFATTEPLPQDIRGHLLTRVMVARKDASSAIPVLMRAVRKADDPATAAAALKAIAGIGADRQIPEILDVLATTSNDALRRAAENTAAQVIDRSDNRLALAVLIDEALAKAESDDSRRALIRLFGHAGGPRSEGYIKEFLGSGNQFNQLAALEALSDWPDAGMFDPLLEFFSSQTDEKLRSKAFDAAYRFVTADRERPVELRQQLWTKLSDKAITTEEKTSIVRGLAQREPEPWALEIVNQIHQAADQENLDELIDLSGKVADHIRGRIKVKQSQ</sequence>
<dbReference type="InterPro" id="IPR000719">
    <property type="entry name" value="Prot_kinase_dom"/>
</dbReference>
<gene>
    <name evidence="8" type="primary">pknD_2</name>
    <name evidence="8" type="ORF">Hsar01_00589</name>
</gene>
<dbReference type="PANTHER" id="PTHR43289">
    <property type="entry name" value="MITOGEN-ACTIVATED PROTEIN KINASE KINASE KINASE 20-RELATED"/>
    <property type="match status" value="1"/>
</dbReference>
<feature type="compositionally biased region" description="Pro residues" evidence="5">
    <location>
        <begin position="280"/>
        <end position="291"/>
    </location>
</feature>
<keyword evidence="9" id="KW-1185">Reference proteome</keyword>
<keyword evidence="6" id="KW-0812">Transmembrane</keyword>
<organism evidence="8 9">
    <name type="scientific">Haloferula sargassicola</name>
    <dbReference type="NCBI Taxonomy" id="490096"/>
    <lineage>
        <taxon>Bacteria</taxon>
        <taxon>Pseudomonadati</taxon>
        <taxon>Verrucomicrobiota</taxon>
        <taxon>Verrucomicrobiia</taxon>
        <taxon>Verrucomicrobiales</taxon>
        <taxon>Verrucomicrobiaceae</taxon>
        <taxon>Haloferula</taxon>
    </lineage>
</organism>
<evidence type="ECO:0000256" key="6">
    <source>
        <dbReference type="SAM" id="Phobius"/>
    </source>
</evidence>
<evidence type="ECO:0000313" key="9">
    <source>
        <dbReference type="Proteomes" id="UP001476282"/>
    </source>
</evidence>
<feature type="domain" description="Protein kinase" evidence="7">
    <location>
        <begin position="5"/>
        <end position="270"/>
    </location>
</feature>
<comment type="caution">
    <text evidence="8">The sequence shown here is derived from an EMBL/GenBank/DDBJ whole genome shotgun (WGS) entry which is preliminary data.</text>
</comment>
<feature type="compositionally biased region" description="Low complexity" evidence="5">
    <location>
        <begin position="361"/>
        <end position="372"/>
    </location>
</feature>
<reference evidence="8 9" key="1">
    <citation type="submission" date="2024-02" db="EMBL/GenBank/DDBJ databases">
        <title>Haloferula sargassicola NBRC 104335.</title>
        <authorList>
            <person name="Ichikawa N."/>
            <person name="Katano-Makiyama Y."/>
            <person name="Hidaka K."/>
        </authorList>
    </citation>
    <scope>NUCLEOTIDE SEQUENCE [LARGE SCALE GENOMIC DNA]</scope>
    <source>
        <strain evidence="8 9">NBRC 104335</strain>
    </source>
</reference>
<evidence type="ECO:0000259" key="7">
    <source>
        <dbReference type="PROSITE" id="PS50011"/>
    </source>
</evidence>
<keyword evidence="2" id="KW-0547">Nucleotide-binding</keyword>